<feature type="transmembrane region" description="Helical" evidence="6">
    <location>
        <begin position="413"/>
        <end position="432"/>
    </location>
</feature>
<evidence type="ECO:0000256" key="5">
    <source>
        <dbReference type="ARBA" id="ARBA00023136"/>
    </source>
</evidence>
<evidence type="ECO:0000256" key="2">
    <source>
        <dbReference type="ARBA" id="ARBA00022448"/>
    </source>
</evidence>
<dbReference type="InterPro" id="IPR004814">
    <property type="entry name" value="Oligopep_transpt"/>
</dbReference>
<feature type="transmembrane region" description="Helical" evidence="6">
    <location>
        <begin position="75"/>
        <end position="98"/>
    </location>
</feature>
<evidence type="ECO:0000256" key="3">
    <source>
        <dbReference type="ARBA" id="ARBA00022692"/>
    </source>
</evidence>
<dbReference type="PANTHER" id="PTHR31645:SF0">
    <property type="entry name" value="OLIGOPEPTIDE TRANSPORTER YGL114W-RELATED"/>
    <property type="match status" value="1"/>
</dbReference>
<feature type="transmembrane region" description="Helical" evidence="6">
    <location>
        <begin position="104"/>
        <end position="123"/>
    </location>
</feature>
<evidence type="ECO:0000256" key="6">
    <source>
        <dbReference type="SAM" id="Phobius"/>
    </source>
</evidence>
<feature type="transmembrane region" description="Helical" evidence="6">
    <location>
        <begin position="350"/>
        <end position="376"/>
    </location>
</feature>
<feature type="transmembrane region" description="Helical" evidence="6">
    <location>
        <begin position="43"/>
        <end position="63"/>
    </location>
</feature>
<feature type="transmembrane region" description="Helical" evidence="6">
    <location>
        <begin position="382"/>
        <end position="401"/>
    </location>
</feature>
<dbReference type="Pfam" id="PF03169">
    <property type="entry name" value="OPT"/>
    <property type="match status" value="1"/>
</dbReference>
<feature type="transmembrane region" description="Helical" evidence="6">
    <location>
        <begin position="628"/>
        <end position="649"/>
    </location>
</feature>
<feature type="transmembrane region" description="Helical" evidence="6">
    <location>
        <begin position="593"/>
        <end position="616"/>
    </location>
</feature>
<feature type="transmembrane region" description="Helical" evidence="6">
    <location>
        <begin position="202"/>
        <end position="231"/>
    </location>
</feature>
<keyword evidence="8" id="KW-1185">Reference proteome</keyword>
<comment type="subcellular location">
    <subcellularLocation>
        <location evidence="1">Membrane</location>
        <topology evidence="1">Multi-pass membrane protein</topology>
    </subcellularLocation>
</comment>
<evidence type="ECO:0000256" key="4">
    <source>
        <dbReference type="ARBA" id="ARBA00022989"/>
    </source>
</evidence>
<accession>A0AAP9Y6N5</accession>
<feature type="transmembrane region" description="Helical" evidence="6">
    <location>
        <begin position="318"/>
        <end position="338"/>
    </location>
</feature>
<name>A0AAP9Y6N5_9ACTO</name>
<dbReference type="AlphaFoldDB" id="A0AAP9Y6N5"/>
<keyword evidence="2" id="KW-0813">Transport</keyword>
<evidence type="ECO:0000313" key="8">
    <source>
        <dbReference type="Proteomes" id="UP000595220"/>
    </source>
</evidence>
<dbReference type="GO" id="GO:0016020">
    <property type="term" value="C:membrane"/>
    <property type="evidence" value="ECO:0007669"/>
    <property type="project" value="UniProtKB-SubCell"/>
</dbReference>
<feature type="transmembrane region" description="Helical" evidence="6">
    <location>
        <begin position="513"/>
        <end position="532"/>
    </location>
</feature>
<dbReference type="GO" id="GO:0035673">
    <property type="term" value="F:oligopeptide transmembrane transporter activity"/>
    <property type="evidence" value="ECO:0007669"/>
    <property type="project" value="InterPro"/>
</dbReference>
<feature type="transmembrane region" description="Helical" evidence="6">
    <location>
        <begin position="552"/>
        <end position="572"/>
    </location>
</feature>
<organism evidence="7 8">
    <name type="scientific">Schaalia meyeri</name>
    <dbReference type="NCBI Taxonomy" id="52773"/>
    <lineage>
        <taxon>Bacteria</taxon>
        <taxon>Bacillati</taxon>
        <taxon>Actinomycetota</taxon>
        <taxon>Actinomycetes</taxon>
        <taxon>Actinomycetales</taxon>
        <taxon>Actinomycetaceae</taxon>
        <taxon>Schaalia</taxon>
    </lineage>
</organism>
<dbReference type="NCBIfam" id="TIGR00728">
    <property type="entry name" value="OPT_sfam"/>
    <property type="match status" value="1"/>
</dbReference>
<evidence type="ECO:0000256" key="1">
    <source>
        <dbReference type="ARBA" id="ARBA00004141"/>
    </source>
</evidence>
<feature type="transmembrane region" description="Helical" evidence="6">
    <location>
        <begin position="265"/>
        <end position="287"/>
    </location>
</feature>
<dbReference type="PANTHER" id="PTHR31645">
    <property type="entry name" value="OLIGOPEPTIDE TRANSPORTER YGL114W-RELATED"/>
    <property type="match status" value="1"/>
</dbReference>
<keyword evidence="3 6" id="KW-0812">Transmembrane</keyword>
<dbReference type="RefSeq" id="WP_074633024.1">
    <property type="nucleotide sequence ID" value="NZ_CP066065.1"/>
</dbReference>
<dbReference type="Proteomes" id="UP000595220">
    <property type="component" value="Chromosome"/>
</dbReference>
<feature type="transmembrane region" description="Helical" evidence="6">
    <location>
        <begin position="15"/>
        <end position="37"/>
    </location>
</feature>
<sequence>MSAPHAIKQTSLKELTLRGIVIGGIITLVFTAANVYLGLKVGLTFATSIPAAVISMAILRFWSDHTVQENNIVQTIASAAGTLSAVIFVLPGLVIVGWWSGFPYWQTMFVCAVGGALGVMYSIPLRRALVTGSDLPYPEGVAGAEILKVGDAKDAGQDNKRGLLAITWGALASAAMTLLGYLKVTASEVGAALKIGSTGTMLSTSLSLALVGVGHLVGMTVGIAMLIGMLLSYGVLLPLYADGSVEDAEDLTEALSTIFKNDVRFIGAGVMAVAAIWTLVKIMGPIARGIKESLRASRGAGDVGREIERTEQDIPGTWVIVSIVAAMIPIAGLLWWFIRGTQIEHNTATLIAVSVLFILLAGLLVAAVCGYMAGLIGASNSPVSGVGLLVVVVTAVVILAVHGRGATVQENTALIAFALFTSAIVFCIATISNDNLQDLKTGQLVEATPWKQQVALIIGVVFGALVIPPVLQLMQNSFGFQGAPGAGPDALAAPQASLISSLAKGVLGGGIDWKLLGIGAVIGVVVIVIDEVARPASKGKLALPPLAVGMGIYLPAALTILIPIGGLAGFLYNRWASKQADAERAKRFGTLAATGLIVGESLFGVVYAGIAGATGLDSPLALPFIGQGYTPVANVLGVAFFAGASWLLYRFARKISRDSDRESASM</sequence>
<evidence type="ECO:0000313" key="7">
    <source>
        <dbReference type="EMBL" id="QQC43798.1"/>
    </source>
</evidence>
<dbReference type="InterPro" id="IPR004813">
    <property type="entry name" value="OPT"/>
</dbReference>
<dbReference type="EMBL" id="CP066065">
    <property type="protein sequence ID" value="QQC43798.1"/>
    <property type="molecule type" value="Genomic_DNA"/>
</dbReference>
<keyword evidence="5 6" id="KW-0472">Membrane</keyword>
<feature type="transmembrane region" description="Helical" evidence="6">
    <location>
        <begin position="163"/>
        <end position="182"/>
    </location>
</feature>
<proteinExistence type="predicted"/>
<dbReference type="InterPro" id="IPR045035">
    <property type="entry name" value="YSL-like"/>
</dbReference>
<protein>
    <submittedName>
        <fullName evidence="7">Oligopeptide transporter, OPT family</fullName>
    </submittedName>
</protein>
<keyword evidence="4 6" id="KW-1133">Transmembrane helix</keyword>
<feature type="transmembrane region" description="Helical" evidence="6">
    <location>
        <begin position="452"/>
        <end position="471"/>
    </location>
</feature>
<reference evidence="7 8" key="1">
    <citation type="submission" date="2020-12" db="EMBL/GenBank/DDBJ databases">
        <title>FDA dAtabase for Regulatory Grade micrObial Sequences (FDA-ARGOS): Supporting development and validation of Infectious Disease Dx tests.</title>
        <authorList>
            <person name="Sproer C."/>
            <person name="Gronow S."/>
            <person name="Severitt S."/>
            <person name="Schroder I."/>
            <person name="Tallon L."/>
            <person name="Sadzewicz L."/>
            <person name="Zhao X."/>
            <person name="Boylan J."/>
            <person name="Ott S."/>
            <person name="Bowen H."/>
            <person name="Vavikolanu K."/>
            <person name="Mehta A."/>
            <person name="Aluvathingal J."/>
            <person name="Nadendla S."/>
            <person name="Lowell S."/>
            <person name="Myers T."/>
            <person name="Yan Y."/>
            <person name="Sichtig H."/>
        </authorList>
    </citation>
    <scope>NUCLEOTIDE SEQUENCE [LARGE SCALE GENOMIC DNA]</scope>
    <source>
        <strain evidence="7 8">FDAARGOS_985</strain>
    </source>
</reference>
<dbReference type="NCBIfam" id="TIGR00733">
    <property type="entry name" value="OPT family oligopeptide transporter"/>
    <property type="match status" value="1"/>
</dbReference>
<gene>
    <name evidence="7" type="ORF">I6H42_08540</name>
</gene>